<keyword evidence="14" id="KW-1185">Reference proteome</keyword>
<evidence type="ECO:0000256" key="2">
    <source>
        <dbReference type="ARBA" id="ARBA00004906"/>
    </source>
</evidence>
<dbReference type="SUPFAM" id="SSF57850">
    <property type="entry name" value="RING/U-box"/>
    <property type="match status" value="1"/>
</dbReference>
<dbReference type="GO" id="GO:0043161">
    <property type="term" value="P:proteasome-mediated ubiquitin-dependent protein catabolic process"/>
    <property type="evidence" value="ECO:0007669"/>
    <property type="project" value="TreeGrafter"/>
</dbReference>
<evidence type="ECO:0000256" key="3">
    <source>
        <dbReference type="ARBA" id="ARBA00009119"/>
    </source>
</evidence>
<dbReference type="PANTHER" id="PTHR45877">
    <property type="entry name" value="E3 UBIQUITIN-PROTEIN LIGASE SIAH2"/>
    <property type="match status" value="1"/>
</dbReference>
<evidence type="ECO:0000313" key="13">
    <source>
        <dbReference type="EMBL" id="GFG40429.1"/>
    </source>
</evidence>
<dbReference type="InterPro" id="IPR013010">
    <property type="entry name" value="Znf_SIAH"/>
</dbReference>
<evidence type="ECO:0000256" key="6">
    <source>
        <dbReference type="ARBA" id="ARBA00022723"/>
    </source>
</evidence>
<dbReference type="GO" id="GO:0016567">
    <property type="term" value="P:protein ubiquitination"/>
    <property type="evidence" value="ECO:0007669"/>
    <property type="project" value="UniProtKB-UniPathway"/>
</dbReference>
<dbReference type="GO" id="GO:0008270">
    <property type="term" value="F:zinc ion binding"/>
    <property type="evidence" value="ECO:0007669"/>
    <property type="project" value="UniProtKB-KW"/>
</dbReference>
<dbReference type="UniPathway" id="UPA00143"/>
<dbReference type="PANTHER" id="PTHR45877:SF2">
    <property type="entry name" value="E3 UBIQUITIN-PROTEIN LIGASE SINA-RELATED"/>
    <property type="match status" value="1"/>
</dbReference>
<dbReference type="EC" id="2.3.2.27" evidence="4"/>
<feature type="domain" description="RING-type" evidence="11">
    <location>
        <begin position="10"/>
        <end position="45"/>
    </location>
</feature>
<dbReference type="InterPro" id="IPR049548">
    <property type="entry name" value="Sina-like_RING"/>
</dbReference>
<keyword evidence="6" id="KW-0479">Metal-binding</keyword>
<evidence type="ECO:0000256" key="7">
    <source>
        <dbReference type="ARBA" id="ARBA00022771"/>
    </source>
</evidence>
<dbReference type="InterPro" id="IPR004162">
    <property type="entry name" value="SINA-like_animal"/>
</dbReference>
<comment type="catalytic activity">
    <reaction evidence="1">
        <text>S-ubiquitinyl-[E2 ubiquitin-conjugating enzyme]-L-cysteine + [acceptor protein]-L-lysine = [E2 ubiquitin-conjugating enzyme]-L-cysteine + N(6)-ubiquitinyl-[acceptor protein]-L-lysine.</text>
        <dbReference type="EC" id="2.3.2.27"/>
    </reaction>
</comment>
<dbReference type="GO" id="GO:0005737">
    <property type="term" value="C:cytoplasm"/>
    <property type="evidence" value="ECO:0007669"/>
    <property type="project" value="TreeGrafter"/>
</dbReference>
<dbReference type="OrthoDB" id="4788989at2759"/>
<evidence type="ECO:0000256" key="9">
    <source>
        <dbReference type="ARBA" id="ARBA00022833"/>
    </source>
</evidence>
<comment type="caution">
    <text evidence="13">The sequence shown here is derived from an EMBL/GenBank/DDBJ whole genome shotgun (WGS) entry which is preliminary data.</text>
</comment>
<comment type="pathway">
    <text evidence="2">Protein modification; protein ubiquitination.</text>
</comment>
<dbReference type="Pfam" id="PF21361">
    <property type="entry name" value="Sina_ZnF"/>
    <property type="match status" value="1"/>
</dbReference>
<name>A0A6L2Q6A5_COPFO</name>
<dbReference type="EMBL" id="BLKM01002051">
    <property type="protein sequence ID" value="GFG40429.1"/>
    <property type="molecule type" value="Genomic_DNA"/>
</dbReference>
<feature type="domain" description="SIAH-type" evidence="12">
    <location>
        <begin position="62"/>
        <end position="120"/>
    </location>
</feature>
<proteinExistence type="inferred from homology"/>
<dbReference type="GO" id="GO:0061630">
    <property type="term" value="F:ubiquitin protein ligase activity"/>
    <property type="evidence" value="ECO:0007669"/>
    <property type="project" value="UniProtKB-EC"/>
</dbReference>
<sequence>MADILNALECPVCLEIVTSPVLQCERGHHVCNDCWTQVTSCPLCKRPRSEARNYVAEAVLEKLLLPCKYRADGCAEMVYQVGKAAHEKTCLFRTLTCLVDDCNQAYSVREMVQHLKSSHCHLISGSCFCVPKGLNFSRTLCQFTFQSLVHAFFIPGWGLFYLCHKVSGQNACLWMQMIGRGALNNDFLYSVEVSDKLRSVAYQGPVVLMHTVTSELPSECLVITDASLAALRKSIGFCIKVSIWESNRDVETATLAALNFCILHRILEV</sequence>
<comment type="similarity">
    <text evidence="3">Belongs to the SINA (Seven in absentia) family.</text>
</comment>
<organism evidence="13 14">
    <name type="scientific">Coptotermes formosanus</name>
    <name type="common">Formosan subterranean termite</name>
    <dbReference type="NCBI Taxonomy" id="36987"/>
    <lineage>
        <taxon>Eukaryota</taxon>
        <taxon>Metazoa</taxon>
        <taxon>Ecdysozoa</taxon>
        <taxon>Arthropoda</taxon>
        <taxon>Hexapoda</taxon>
        <taxon>Insecta</taxon>
        <taxon>Pterygota</taxon>
        <taxon>Neoptera</taxon>
        <taxon>Polyneoptera</taxon>
        <taxon>Dictyoptera</taxon>
        <taxon>Blattodea</taxon>
        <taxon>Blattoidea</taxon>
        <taxon>Termitoidae</taxon>
        <taxon>Rhinotermitidae</taxon>
        <taxon>Coptotermes</taxon>
    </lineage>
</organism>
<dbReference type="Pfam" id="PF21362">
    <property type="entry name" value="Sina_RING"/>
    <property type="match status" value="1"/>
</dbReference>
<keyword evidence="9" id="KW-0862">Zinc</keyword>
<keyword evidence="7 10" id="KW-0863">Zinc-finger</keyword>
<evidence type="ECO:0000256" key="5">
    <source>
        <dbReference type="ARBA" id="ARBA00022679"/>
    </source>
</evidence>
<dbReference type="AlphaFoldDB" id="A0A6L2Q6A5"/>
<dbReference type="PROSITE" id="PS50089">
    <property type="entry name" value="ZF_RING_2"/>
    <property type="match status" value="1"/>
</dbReference>
<evidence type="ECO:0000313" key="14">
    <source>
        <dbReference type="Proteomes" id="UP000502823"/>
    </source>
</evidence>
<keyword evidence="5" id="KW-0808">Transferase</keyword>
<evidence type="ECO:0000256" key="4">
    <source>
        <dbReference type="ARBA" id="ARBA00012483"/>
    </source>
</evidence>
<dbReference type="InterPro" id="IPR001841">
    <property type="entry name" value="Znf_RING"/>
</dbReference>
<protein>
    <recommendedName>
        <fullName evidence="4">RING-type E3 ubiquitin transferase</fullName>
        <ecNumber evidence="4">2.3.2.27</ecNumber>
    </recommendedName>
</protein>
<accession>A0A6L2Q6A5</accession>
<evidence type="ECO:0000256" key="8">
    <source>
        <dbReference type="ARBA" id="ARBA00022786"/>
    </source>
</evidence>
<evidence type="ECO:0000259" key="11">
    <source>
        <dbReference type="PROSITE" id="PS50089"/>
    </source>
</evidence>
<dbReference type="GO" id="GO:0031624">
    <property type="term" value="F:ubiquitin conjugating enzyme binding"/>
    <property type="evidence" value="ECO:0007669"/>
    <property type="project" value="TreeGrafter"/>
</dbReference>
<dbReference type="InParanoid" id="A0A6L2Q6A5"/>
<dbReference type="Proteomes" id="UP000502823">
    <property type="component" value="Unassembled WGS sequence"/>
</dbReference>
<dbReference type="PROSITE" id="PS51081">
    <property type="entry name" value="ZF_SIAH"/>
    <property type="match status" value="1"/>
</dbReference>
<reference evidence="14" key="1">
    <citation type="submission" date="2020-01" db="EMBL/GenBank/DDBJ databases">
        <title>Draft genome sequence of the Termite Coptotermes fromosanus.</title>
        <authorList>
            <person name="Itakura S."/>
            <person name="Yosikawa Y."/>
            <person name="Umezawa K."/>
        </authorList>
    </citation>
    <scope>NUCLEOTIDE SEQUENCE [LARGE SCALE GENOMIC DNA]</scope>
</reference>
<dbReference type="InterPro" id="IPR013083">
    <property type="entry name" value="Znf_RING/FYVE/PHD"/>
</dbReference>
<evidence type="ECO:0000256" key="1">
    <source>
        <dbReference type="ARBA" id="ARBA00000900"/>
    </source>
</evidence>
<evidence type="ECO:0000256" key="10">
    <source>
        <dbReference type="PROSITE-ProRule" id="PRU00455"/>
    </source>
</evidence>
<dbReference type="SUPFAM" id="SSF49599">
    <property type="entry name" value="TRAF domain-like"/>
    <property type="match status" value="1"/>
</dbReference>
<keyword evidence="8" id="KW-0833">Ubl conjugation pathway</keyword>
<dbReference type="Gene3D" id="3.30.40.10">
    <property type="entry name" value="Zinc/RING finger domain, C3HC4 (zinc finger)"/>
    <property type="match status" value="2"/>
</dbReference>
<gene>
    <name evidence="13" type="ORF">Cfor_01598</name>
</gene>
<evidence type="ECO:0000259" key="12">
    <source>
        <dbReference type="PROSITE" id="PS51081"/>
    </source>
</evidence>